<accession>A0ABW8TFK0</accession>
<dbReference type="Pfam" id="PF00583">
    <property type="entry name" value="Acetyltransf_1"/>
    <property type="match status" value="1"/>
</dbReference>
<reference evidence="3 4" key="1">
    <citation type="submission" date="2024-11" db="EMBL/GenBank/DDBJ databases">
        <authorList>
            <person name="Heng Y.C."/>
            <person name="Lim A.C.H."/>
            <person name="Lee J.K.Y."/>
            <person name="Kittelmann S."/>
        </authorList>
    </citation>
    <scope>NUCLEOTIDE SEQUENCE [LARGE SCALE GENOMIC DNA]</scope>
    <source>
        <strain evidence="3 4">WILCCON 0114</strain>
    </source>
</reference>
<proteinExistence type="predicted"/>
<feature type="domain" description="N-acetyltransferase" evidence="2">
    <location>
        <begin position="1"/>
        <end position="150"/>
    </location>
</feature>
<name>A0ABW8TFK0_9CLOT</name>
<evidence type="ECO:0000256" key="1">
    <source>
        <dbReference type="ARBA" id="ARBA00022679"/>
    </source>
</evidence>
<evidence type="ECO:0000259" key="2">
    <source>
        <dbReference type="PROSITE" id="PS51186"/>
    </source>
</evidence>
<keyword evidence="4" id="KW-1185">Reference proteome</keyword>
<dbReference type="PANTHER" id="PTHR13947">
    <property type="entry name" value="GNAT FAMILY N-ACETYLTRANSFERASE"/>
    <property type="match status" value="1"/>
</dbReference>
<dbReference type="RefSeq" id="WP_406787187.1">
    <property type="nucleotide sequence ID" value="NZ_JBJIAA010000006.1"/>
</dbReference>
<dbReference type="InterPro" id="IPR016181">
    <property type="entry name" value="Acyl_CoA_acyltransferase"/>
</dbReference>
<dbReference type="InterPro" id="IPR050769">
    <property type="entry name" value="NAT_camello-type"/>
</dbReference>
<organism evidence="3 4">
    <name type="scientific">Clostridium neuense</name>
    <dbReference type="NCBI Taxonomy" id="1728934"/>
    <lineage>
        <taxon>Bacteria</taxon>
        <taxon>Bacillati</taxon>
        <taxon>Bacillota</taxon>
        <taxon>Clostridia</taxon>
        <taxon>Eubacteriales</taxon>
        <taxon>Clostridiaceae</taxon>
        <taxon>Clostridium</taxon>
    </lineage>
</organism>
<dbReference type="PROSITE" id="PS51186">
    <property type="entry name" value="GNAT"/>
    <property type="match status" value="1"/>
</dbReference>
<dbReference type="EMBL" id="JBJIAA010000006">
    <property type="protein sequence ID" value="MFL0250522.1"/>
    <property type="molecule type" value="Genomic_DNA"/>
</dbReference>
<dbReference type="CDD" id="cd04301">
    <property type="entry name" value="NAT_SF"/>
    <property type="match status" value="1"/>
</dbReference>
<keyword evidence="1" id="KW-0808">Transferase</keyword>
<evidence type="ECO:0000313" key="3">
    <source>
        <dbReference type="EMBL" id="MFL0250522.1"/>
    </source>
</evidence>
<dbReference type="SUPFAM" id="SSF55729">
    <property type="entry name" value="Acyl-CoA N-acyltransferases (Nat)"/>
    <property type="match status" value="1"/>
</dbReference>
<gene>
    <name evidence="3" type="ORF">ACJDT4_08820</name>
</gene>
<dbReference type="Proteomes" id="UP001623592">
    <property type="component" value="Unassembled WGS sequence"/>
</dbReference>
<evidence type="ECO:0000313" key="4">
    <source>
        <dbReference type="Proteomes" id="UP001623592"/>
    </source>
</evidence>
<protein>
    <submittedName>
        <fullName evidence="3">GNAT family N-acetyltransferase</fullName>
    </submittedName>
</protein>
<dbReference type="PANTHER" id="PTHR13947:SF37">
    <property type="entry name" value="LD18367P"/>
    <property type="match status" value="1"/>
</dbReference>
<sequence>MDFTILQTNSNNADFSYLVNLLDEDLYLRYGEMQKKYDKYNKVNFINDVVIIYENSIPIACGAIKEYDNASMELKRIFVKKEYRSKGLAKLLISKLEEISAKRNYTCLILQTGSKQPEAISLYKNLGYKIIDNYPPYIDDSNSICMKKML</sequence>
<dbReference type="InterPro" id="IPR000182">
    <property type="entry name" value="GNAT_dom"/>
</dbReference>
<dbReference type="Gene3D" id="3.40.630.30">
    <property type="match status" value="1"/>
</dbReference>
<comment type="caution">
    <text evidence="3">The sequence shown here is derived from an EMBL/GenBank/DDBJ whole genome shotgun (WGS) entry which is preliminary data.</text>
</comment>